<dbReference type="FunFam" id="3.30.160.60:FF:001119">
    <property type="entry name" value="zinc finger protein 408"/>
    <property type="match status" value="1"/>
</dbReference>
<dbReference type="FunFam" id="3.30.160.60:FF:000508">
    <property type="entry name" value="Myeloid zinc finger 1"/>
    <property type="match status" value="1"/>
</dbReference>
<evidence type="ECO:0000256" key="12">
    <source>
        <dbReference type="PROSITE-ProRule" id="PRU00042"/>
    </source>
</evidence>
<keyword evidence="17" id="KW-1185">Reference proteome</keyword>
<evidence type="ECO:0000256" key="4">
    <source>
        <dbReference type="ARBA" id="ARBA00022737"/>
    </source>
</evidence>
<dbReference type="InterPro" id="IPR012934">
    <property type="entry name" value="Znf_AD"/>
</dbReference>
<dbReference type="PANTHER" id="PTHR24388">
    <property type="entry name" value="ZINC FINGER PROTEIN"/>
    <property type="match status" value="1"/>
</dbReference>
<evidence type="ECO:0000256" key="7">
    <source>
        <dbReference type="ARBA" id="ARBA00023015"/>
    </source>
</evidence>
<dbReference type="PROSITE" id="PS51915">
    <property type="entry name" value="ZAD"/>
    <property type="match status" value="1"/>
</dbReference>
<organism evidence="16 17">
    <name type="scientific">Bemisia tabaci</name>
    <name type="common">Sweetpotato whitefly</name>
    <name type="synonym">Aleurodes tabaci</name>
    <dbReference type="NCBI Taxonomy" id="7038"/>
    <lineage>
        <taxon>Eukaryota</taxon>
        <taxon>Metazoa</taxon>
        <taxon>Ecdysozoa</taxon>
        <taxon>Arthropoda</taxon>
        <taxon>Hexapoda</taxon>
        <taxon>Insecta</taxon>
        <taxon>Pterygota</taxon>
        <taxon>Neoptera</taxon>
        <taxon>Paraneoptera</taxon>
        <taxon>Hemiptera</taxon>
        <taxon>Sternorrhyncha</taxon>
        <taxon>Aleyrodoidea</taxon>
        <taxon>Aleyrodidae</taxon>
        <taxon>Aleyrodinae</taxon>
        <taxon>Bemisia</taxon>
    </lineage>
</organism>
<keyword evidence="5 12" id="KW-0863">Zinc-finger</keyword>
<dbReference type="PROSITE" id="PS50157">
    <property type="entry name" value="ZINC_FINGER_C2H2_2"/>
    <property type="match status" value="6"/>
</dbReference>
<evidence type="ECO:0000256" key="11">
    <source>
        <dbReference type="ARBA" id="ARBA00037948"/>
    </source>
</evidence>
<keyword evidence="3 13" id="KW-0479">Metal-binding</keyword>
<dbReference type="FunFam" id="3.30.160.60:FF:000965">
    <property type="entry name" value="Neurotrophin receptor-interacting factor homolog"/>
    <property type="match status" value="1"/>
</dbReference>
<keyword evidence="7" id="KW-0805">Transcription regulation</keyword>
<evidence type="ECO:0000256" key="9">
    <source>
        <dbReference type="ARBA" id="ARBA00023163"/>
    </source>
</evidence>
<dbReference type="InterPro" id="IPR050527">
    <property type="entry name" value="Snail/Krueppel_Znf"/>
</dbReference>
<feature type="binding site" evidence="13">
    <location>
        <position position="75"/>
    </location>
    <ligand>
        <name>Zn(2+)</name>
        <dbReference type="ChEBI" id="CHEBI:29105"/>
    </ligand>
</feature>
<feature type="domain" description="C2H2-type" evidence="14">
    <location>
        <begin position="300"/>
        <end position="327"/>
    </location>
</feature>
<evidence type="ECO:0000256" key="3">
    <source>
        <dbReference type="ARBA" id="ARBA00022723"/>
    </source>
</evidence>
<dbReference type="KEGG" id="btab:109035802"/>
<evidence type="ECO:0000256" key="13">
    <source>
        <dbReference type="PROSITE-ProRule" id="PRU01263"/>
    </source>
</evidence>
<dbReference type="PROSITE" id="PS00028">
    <property type="entry name" value="ZINC_FINGER_C2H2_1"/>
    <property type="match status" value="6"/>
</dbReference>
<comment type="similarity">
    <text evidence="2">Belongs to the krueppel C2H2-type zinc-finger protein family.</text>
</comment>
<evidence type="ECO:0000256" key="1">
    <source>
        <dbReference type="ARBA" id="ARBA00004123"/>
    </source>
</evidence>
<dbReference type="InterPro" id="IPR036236">
    <property type="entry name" value="Znf_C2H2_sf"/>
</dbReference>
<feature type="domain" description="ZAD" evidence="15">
    <location>
        <begin position="23"/>
        <end position="99"/>
    </location>
</feature>
<evidence type="ECO:0000313" key="17">
    <source>
        <dbReference type="Proteomes" id="UP001152759"/>
    </source>
</evidence>
<dbReference type="GO" id="GO:0005634">
    <property type="term" value="C:nucleus"/>
    <property type="evidence" value="ECO:0007669"/>
    <property type="project" value="UniProtKB-SubCell"/>
</dbReference>
<dbReference type="GO" id="GO:0008270">
    <property type="term" value="F:zinc ion binding"/>
    <property type="evidence" value="ECO:0007669"/>
    <property type="project" value="UniProtKB-UniRule"/>
</dbReference>
<feature type="binding site" evidence="13">
    <location>
        <position position="28"/>
    </location>
    <ligand>
        <name>Zn(2+)</name>
        <dbReference type="ChEBI" id="CHEBI:29105"/>
    </ligand>
</feature>
<protein>
    <submittedName>
        <fullName evidence="16">Uncharacterized protein</fullName>
    </submittedName>
</protein>
<reference evidence="16" key="1">
    <citation type="submission" date="2021-12" db="EMBL/GenBank/DDBJ databases">
        <authorList>
            <person name="King R."/>
        </authorList>
    </citation>
    <scope>NUCLEOTIDE SEQUENCE</scope>
</reference>
<name>A0A9P0AMB3_BEMTA</name>
<dbReference type="FunFam" id="3.30.160.60:FF:000100">
    <property type="entry name" value="Zinc finger 45-like"/>
    <property type="match status" value="1"/>
</dbReference>
<comment type="subcellular location">
    <subcellularLocation>
        <location evidence="1">Nucleus</location>
    </subcellularLocation>
</comment>
<evidence type="ECO:0000313" key="16">
    <source>
        <dbReference type="EMBL" id="CAH0393808.1"/>
    </source>
</evidence>
<evidence type="ECO:0000259" key="15">
    <source>
        <dbReference type="PROSITE" id="PS51915"/>
    </source>
</evidence>
<feature type="domain" description="C2H2-type" evidence="14">
    <location>
        <begin position="382"/>
        <end position="409"/>
    </location>
</feature>
<feature type="domain" description="C2H2-type" evidence="14">
    <location>
        <begin position="438"/>
        <end position="465"/>
    </location>
</feature>
<keyword evidence="10" id="KW-0539">Nucleus</keyword>
<feature type="binding site" evidence="13">
    <location>
        <position position="72"/>
    </location>
    <ligand>
        <name>Zn(2+)</name>
        <dbReference type="ChEBI" id="CHEBI:29105"/>
    </ligand>
</feature>
<dbReference type="EMBL" id="OU963868">
    <property type="protein sequence ID" value="CAH0393808.1"/>
    <property type="molecule type" value="Genomic_DNA"/>
</dbReference>
<feature type="domain" description="C2H2-type" evidence="14">
    <location>
        <begin position="354"/>
        <end position="381"/>
    </location>
</feature>
<evidence type="ECO:0000256" key="2">
    <source>
        <dbReference type="ARBA" id="ARBA00006991"/>
    </source>
</evidence>
<evidence type="ECO:0000256" key="10">
    <source>
        <dbReference type="ARBA" id="ARBA00023242"/>
    </source>
</evidence>
<dbReference type="SUPFAM" id="SSF57716">
    <property type="entry name" value="Glucocorticoid receptor-like (DNA-binding domain)"/>
    <property type="match status" value="1"/>
</dbReference>
<dbReference type="GO" id="GO:0042802">
    <property type="term" value="F:identical protein binding"/>
    <property type="evidence" value="ECO:0007669"/>
    <property type="project" value="UniProtKB-ARBA"/>
</dbReference>
<dbReference type="SMART" id="SM00355">
    <property type="entry name" value="ZnF_C2H2"/>
    <property type="match status" value="6"/>
</dbReference>
<keyword evidence="6 13" id="KW-0862">Zinc</keyword>
<dbReference type="SUPFAM" id="SSF57667">
    <property type="entry name" value="beta-beta-alpha zinc fingers"/>
    <property type="match status" value="3"/>
</dbReference>
<evidence type="ECO:0000256" key="8">
    <source>
        <dbReference type="ARBA" id="ARBA00023125"/>
    </source>
</evidence>
<proteinExistence type="inferred from homology"/>
<dbReference type="Gene3D" id="3.40.1800.20">
    <property type="match status" value="1"/>
</dbReference>
<dbReference type="InterPro" id="IPR013087">
    <property type="entry name" value="Znf_C2H2_type"/>
</dbReference>
<feature type="binding site" evidence="13">
    <location>
        <position position="25"/>
    </location>
    <ligand>
        <name>Zn(2+)</name>
        <dbReference type="ChEBI" id="CHEBI:29105"/>
    </ligand>
</feature>
<feature type="domain" description="C2H2-type" evidence="14">
    <location>
        <begin position="410"/>
        <end position="437"/>
    </location>
</feature>
<evidence type="ECO:0000256" key="6">
    <source>
        <dbReference type="ARBA" id="ARBA00022833"/>
    </source>
</evidence>
<dbReference type="SMART" id="SM00868">
    <property type="entry name" value="zf-AD"/>
    <property type="match status" value="1"/>
</dbReference>
<sequence length="489" mass="55717">MKPSEMTNYWKNKNLYTSYFQFNICRLCATECDSLTPIFGNCNVNERLDLKIKKYLPVIMVQEDDIKPKQICASCISKLNLYSGLIDSCIAADQKFEVLIQKAYSSTSCYPMQIQDVNFPSQPAWVVETSTKSEEKTDVLLIENLDNMNKTPEQEYVVMVELKYKDNLPQGGSNFNEGNVIPDNNVETIVTYVTSDKGLGADNGNTSLTIDNCSLAINSESELETDPSKLDLVIKNDFEPTYCNLVSRSFNDTPSNLISNMYQSKEKGASLVDLPEAQVLNASVTDEQSVETPALDGKRYKCTTCDKSFARKSRCKAHIISHSKSRPFNCENCGKNFFTKWECKLHERIHIGTLKCEFCGKAFSVRNKLERHRRIHTGERPFACKYCVKSFADKRNLDNHLRTHTGERPYKCQTCDDRFRTLTHLKDHQTVHTKETPFSCYLCNKRFKWKTNLQIHLKKHPSKDANSALLNISPCSQMASGMSNLDKTV</sequence>
<dbReference type="GO" id="GO:0000981">
    <property type="term" value="F:DNA-binding transcription factor activity, RNA polymerase II-specific"/>
    <property type="evidence" value="ECO:0007669"/>
    <property type="project" value="TreeGrafter"/>
</dbReference>
<keyword evidence="4" id="KW-0677">Repeat</keyword>
<gene>
    <name evidence="16" type="ORF">BEMITA_LOCUS12169</name>
</gene>
<evidence type="ECO:0000259" key="14">
    <source>
        <dbReference type="PROSITE" id="PS50157"/>
    </source>
</evidence>
<dbReference type="Pfam" id="PF07776">
    <property type="entry name" value="zf-AD"/>
    <property type="match status" value="1"/>
</dbReference>
<evidence type="ECO:0000256" key="5">
    <source>
        <dbReference type="ARBA" id="ARBA00022771"/>
    </source>
</evidence>
<comment type="similarity">
    <text evidence="11">Belongs to the snail C2H2-type zinc-finger protein family.</text>
</comment>
<keyword evidence="9" id="KW-0804">Transcription</keyword>
<dbReference type="PANTHER" id="PTHR24388:SF54">
    <property type="entry name" value="PROTEIN ESCARGOT"/>
    <property type="match status" value="1"/>
</dbReference>
<keyword evidence="8" id="KW-0238">DNA-binding</keyword>
<dbReference type="Gene3D" id="3.30.160.60">
    <property type="entry name" value="Classic Zinc Finger"/>
    <property type="match status" value="6"/>
</dbReference>
<dbReference type="AlphaFoldDB" id="A0A9P0AMB3"/>
<feature type="domain" description="C2H2-type" evidence="14">
    <location>
        <begin position="328"/>
        <end position="355"/>
    </location>
</feature>
<dbReference type="Proteomes" id="UP001152759">
    <property type="component" value="Chromosome 7"/>
</dbReference>
<dbReference type="Pfam" id="PF00096">
    <property type="entry name" value="zf-C2H2"/>
    <property type="match status" value="2"/>
</dbReference>
<dbReference type="GO" id="GO:0000978">
    <property type="term" value="F:RNA polymerase II cis-regulatory region sequence-specific DNA binding"/>
    <property type="evidence" value="ECO:0007669"/>
    <property type="project" value="TreeGrafter"/>
</dbReference>
<accession>A0A9P0AMB3</accession>